<dbReference type="Proteomes" id="UP000269154">
    <property type="component" value="Unassembled WGS sequence"/>
</dbReference>
<feature type="transmembrane region" description="Helical" evidence="1">
    <location>
        <begin position="70"/>
        <end position="86"/>
    </location>
</feature>
<comment type="caution">
    <text evidence="2">The sequence shown here is derived from an EMBL/GenBank/DDBJ whole genome shotgun (WGS) entry which is preliminary data.</text>
</comment>
<evidence type="ECO:0000256" key="1">
    <source>
        <dbReference type="SAM" id="Phobius"/>
    </source>
</evidence>
<sequence length="98" mass="10749">MSTPKSNNNSSQTKLSPEKYARLKGELDAPYRGLRQFIYIAFGASGFTGAFIFLAKIIAGQNIASTLPNFALQVGIVILMIFLFRLEQKASNRSSSSK</sequence>
<dbReference type="RefSeq" id="WP_124145082.1">
    <property type="nucleotide sequence ID" value="NZ_CAWOKI010000065.1"/>
</dbReference>
<evidence type="ECO:0000313" key="2">
    <source>
        <dbReference type="EMBL" id="RQH50231.1"/>
    </source>
</evidence>
<feature type="transmembrane region" description="Helical" evidence="1">
    <location>
        <begin position="37"/>
        <end position="58"/>
    </location>
</feature>
<keyword evidence="1" id="KW-0812">Transmembrane</keyword>
<evidence type="ECO:0000313" key="3">
    <source>
        <dbReference type="Proteomes" id="UP000269154"/>
    </source>
</evidence>
<accession>A0A3N6P734</accession>
<keyword evidence="1" id="KW-0472">Membrane</keyword>
<protein>
    <submittedName>
        <fullName evidence="2">DUF3493 domain-containing protein</fullName>
    </submittedName>
</protein>
<dbReference type="AlphaFoldDB" id="A0A3N6P734"/>
<name>A0A3N6P734_9CYAN</name>
<dbReference type="Pfam" id="PF11998">
    <property type="entry name" value="DUF3493"/>
    <property type="match status" value="1"/>
</dbReference>
<dbReference type="OrthoDB" id="425759at2"/>
<gene>
    <name evidence="2" type="ORF">D5R40_06645</name>
</gene>
<reference evidence="2 3" key="1">
    <citation type="journal article" date="2018" name="ACS Chem. Biol.">
        <title>Ketoreductase domain dysfunction expands chemodiversity: malyngamide biosynthesis in the cyanobacterium Okeania hirsuta.</title>
        <authorList>
            <person name="Moss N.A."/>
            <person name="Leao T."/>
            <person name="Rankin M."/>
            <person name="McCullough T.M."/>
            <person name="Qu P."/>
            <person name="Korobeynikov A."/>
            <person name="Smith J.L."/>
            <person name="Gerwick L."/>
            <person name="Gerwick W.H."/>
        </authorList>
    </citation>
    <scope>NUCLEOTIDE SEQUENCE [LARGE SCALE GENOMIC DNA]</scope>
    <source>
        <strain evidence="2 3">PAB10Feb10-1</strain>
    </source>
</reference>
<organism evidence="2 3">
    <name type="scientific">Okeania hirsuta</name>
    <dbReference type="NCBI Taxonomy" id="1458930"/>
    <lineage>
        <taxon>Bacteria</taxon>
        <taxon>Bacillati</taxon>
        <taxon>Cyanobacteriota</taxon>
        <taxon>Cyanophyceae</taxon>
        <taxon>Oscillatoriophycideae</taxon>
        <taxon>Oscillatoriales</taxon>
        <taxon>Microcoleaceae</taxon>
        <taxon>Okeania</taxon>
    </lineage>
</organism>
<keyword evidence="3" id="KW-1185">Reference proteome</keyword>
<dbReference type="InterPro" id="IPR021883">
    <property type="entry name" value="LPA1-like"/>
</dbReference>
<keyword evidence="1" id="KW-1133">Transmembrane helix</keyword>
<proteinExistence type="predicted"/>
<dbReference type="EMBL" id="RCBY01000024">
    <property type="protein sequence ID" value="RQH50231.1"/>
    <property type="molecule type" value="Genomic_DNA"/>
</dbReference>